<keyword evidence="2" id="KW-1185">Reference proteome</keyword>
<evidence type="ECO:0000313" key="1">
    <source>
        <dbReference type="EMBL" id="MBB6052479.1"/>
    </source>
</evidence>
<accession>A0A7W9SUJ0</accession>
<dbReference type="AlphaFoldDB" id="A0A7W9SUJ0"/>
<sequence length="129" mass="14738">MKKLLKICLGILAALYLAVVALVGWPHSPEVRELEDSDSYIYKTFRRDYQLLPLSRWKFGKERHYSVEESEAAPFFFTTSDHQHGADASIKFLGFFAVVDKAVHIEDNAHDAEIKALQEKRSRARTGTP</sequence>
<dbReference type="EMBL" id="JACHGW010000004">
    <property type="protein sequence ID" value="MBB6052479.1"/>
    <property type="molecule type" value="Genomic_DNA"/>
</dbReference>
<protein>
    <submittedName>
        <fullName evidence="1">Uncharacterized protein</fullName>
    </submittedName>
</protein>
<name>A0A7W9SUJ0_ARMRO</name>
<evidence type="ECO:0000313" key="2">
    <source>
        <dbReference type="Proteomes" id="UP000520814"/>
    </source>
</evidence>
<dbReference type="RefSeq" id="WP_184201592.1">
    <property type="nucleotide sequence ID" value="NZ_JACHGW010000004.1"/>
</dbReference>
<dbReference type="Proteomes" id="UP000520814">
    <property type="component" value="Unassembled WGS sequence"/>
</dbReference>
<proteinExistence type="predicted"/>
<reference evidence="1 2" key="1">
    <citation type="submission" date="2020-08" db="EMBL/GenBank/DDBJ databases">
        <title>Genomic Encyclopedia of Type Strains, Phase IV (KMG-IV): sequencing the most valuable type-strain genomes for metagenomic binning, comparative biology and taxonomic classification.</title>
        <authorList>
            <person name="Goeker M."/>
        </authorList>
    </citation>
    <scope>NUCLEOTIDE SEQUENCE [LARGE SCALE GENOMIC DNA]</scope>
    <source>
        <strain evidence="1 2">DSM 23562</strain>
    </source>
</reference>
<comment type="caution">
    <text evidence="1">The sequence shown here is derived from an EMBL/GenBank/DDBJ whole genome shotgun (WGS) entry which is preliminary data.</text>
</comment>
<gene>
    <name evidence="1" type="ORF">HNQ39_004300</name>
</gene>
<organism evidence="1 2">
    <name type="scientific">Armatimonas rosea</name>
    <dbReference type="NCBI Taxonomy" id="685828"/>
    <lineage>
        <taxon>Bacteria</taxon>
        <taxon>Bacillati</taxon>
        <taxon>Armatimonadota</taxon>
        <taxon>Armatimonadia</taxon>
        <taxon>Armatimonadales</taxon>
        <taxon>Armatimonadaceae</taxon>
        <taxon>Armatimonas</taxon>
    </lineage>
</organism>